<dbReference type="PROSITE" id="PS50888">
    <property type="entry name" value="BHLH"/>
    <property type="match status" value="1"/>
</dbReference>
<dbReference type="AlphaFoldDB" id="A0A1S4C726"/>
<evidence type="ECO:0000259" key="6">
    <source>
        <dbReference type="PROSITE" id="PS50888"/>
    </source>
</evidence>
<feature type="domain" description="BHLH" evidence="6">
    <location>
        <begin position="63"/>
        <end position="115"/>
    </location>
</feature>
<evidence type="ECO:0000256" key="1">
    <source>
        <dbReference type="ARBA" id="ARBA00004123"/>
    </source>
</evidence>
<keyword evidence="2" id="KW-0805">Transcription regulation</keyword>
<keyword evidence="5" id="KW-0175">Coiled coil</keyword>
<keyword evidence="4" id="KW-0539">Nucleus</keyword>
<dbReference type="InterPro" id="IPR011598">
    <property type="entry name" value="bHLH_dom"/>
</dbReference>
<dbReference type="PANTHER" id="PTHR46772">
    <property type="entry name" value="BHLH DOMAIN-CONTAINING PROTEIN"/>
    <property type="match status" value="1"/>
</dbReference>
<dbReference type="RefSeq" id="XP_016496901.1">
    <property type="nucleotide sequence ID" value="XM_016641415.1"/>
</dbReference>
<dbReference type="InterPro" id="IPR044278">
    <property type="entry name" value="BHLH95-like"/>
</dbReference>
<dbReference type="PANTHER" id="PTHR46772:SF6">
    <property type="entry name" value="BHLH DOMAIN-CONTAINING PROTEIN"/>
    <property type="match status" value="1"/>
</dbReference>
<evidence type="ECO:0000259" key="7">
    <source>
        <dbReference type="PROSITE" id="PS51671"/>
    </source>
</evidence>
<dbReference type="OMA" id="LVTDIFM"/>
<sequence>MWQEMMREETEEEEIERLFMGVMEGYKDTCIPPLTDVSTTNAMVGCSSLNYGKRQRKEGPINENESINIQKGREGRRKMAEMYSVLQSLVPTLSHVHKETRENIVAESTDYIKRLEQEIVRLENLKKSFLGELVVDKPALSQCRNRVSSVNVTVSKGLAFFGIQFQLSQGLLTKIFGVLDKHQAEVLAANISVSDHRIAILTITVMIGHNKSDIVENIQRELLLI</sequence>
<reference evidence="8" key="1">
    <citation type="journal article" date="2014" name="Nat. Commun.">
        <title>The tobacco genome sequence and its comparison with those of tomato and potato.</title>
        <authorList>
            <person name="Sierro N."/>
            <person name="Battey J.N."/>
            <person name="Ouadi S."/>
            <person name="Bakaher N."/>
            <person name="Bovet L."/>
            <person name="Willig A."/>
            <person name="Goepfert S."/>
            <person name="Peitsch M.C."/>
            <person name="Ivanov N.V."/>
        </authorList>
    </citation>
    <scope>NUCLEOTIDE SEQUENCE [LARGE SCALE GENOMIC DNA]</scope>
</reference>
<dbReference type="GO" id="GO:0046983">
    <property type="term" value="F:protein dimerization activity"/>
    <property type="evidence" value="ECO:0007669"/>
    <property type="project" value="InterPro"/>
</dbReference>
<dbReference type="Proteomes" id="UP000790787">
    <property type="component" value="Chromosome 14"/>
</dbReference>
<accession>A0A1S4C726</accession>
<dbReference type="GO" id="GO:0005634">
    <property type="term" value="C:nucleus"/>
    <property type="evidence" value="ECO:0000318"/>
    <property type="project" value="GO_Central"/>
</dbReference>
<dbReference type="PROSITE" id="PS51671">
    <property type="entry name" value="ACT"/>
    <property type="match status" value="1"/>
</dbReference>
<dbReference type="GO" id="GO:0043565">
    <property type="term" value="F:sequence-specific DNA binding"/>
    <property type="evidence" value="ECO:0000318"/>
    <property type="project" value="GO_Central"/>
</dbReference>
<keyword evidence="8" id="KW-1185">Reference proteome</keyword>
<evidence type="ECO:0000256" key="3">
    <source>
        <dbReference type="ARBA" id="ARBA00023163"/>
    </source>
</evidence>
<dbReference type="RefSeq" id="XP_016496901.1">
    <property type="nucleotide sequence ID" value="XM_016641415.2"/>
</dbReference>
<dbReference type="SUPFAM" id="SSF47459">
    <property type="entry name" value="HLH, helix-loop-helix DNA-binding domain"/>
    <property type="match status" value="1"/>
</dbReference>
<reference evidence="9" key="2">
    <citation type="submission" date="2025-08" db="UniProtKB">
        <authorList>
            <consortium name="RefSeq"/>
        </authorList>
    </citation>
    <scope>IDENTIFICATION</scope>
    <source>
        <tissue evidence="9">Leaf</tissue>
    </source>
</reference>
<evidence type="ECO:0000313" key="9">
    <source>
        <dbReference type="RefSeq" id="XP_016496901.1"/>
    </source>
</evidence>
<evidence type="ECO:0000256" key="4">
    <source>
        <dbReference type="ARBA" id="ARBA00023242"/>
    </source>
</evidence>
<dbReference type="OrthoDB" id="1927122at2759"/>
<dbReference type="GO" id="GO:0009960">
    <property type="term" value="P:endosperm development"/>
    <property type="evidence" value="ECO:0007669"/>
    <property type="project" value="InterPro"/>
</dbReference>
<dbReference type="GO" id="GO:0006355">
    <property type="term" value="P:regulation of DNA-templated transcription"/>
    <property type="evidence" value="ECO:0000318"/>
    <property type="project" value="GO_Central"/>
</dbReference>
<comment type="subcellular location">
    <subcellularLocation>
        <location evidence="1">Nucleus</location>
    </subcellularLocation>
</comment>
<gene>
    <name evidence="9" type="primary">LOC107815786</name>
</gene>
<dbReference type="GeneID" id="107815786"/>
<keyword evidence="3" id="KW-0804">Transcription</keyword>
<proteinExistence type="predicted"/>
<evidence type="ECO:0000256" key="2">
    <source>
        <dbReference type="ARBA" id="ARBA00023015"/>
    </source>
</evidence>
<dbReference type="PaxDb" id="4097-A0A1S4C726"/>
<dbReference type="InterPro" id="IPR036638">
    <property type="entry name" value="HLH_DNA-bd_sf"/>
</dbReference>
<feature type="domain" description="ACT" evidence="7">
    <location>
        <begin position="160"/>
        <end position="225"/>
    </location>
</feature>
<dbReference type="KEGG" id="nta:107815786"/>
<dbReference type="GO" id="GO:0003700">
    <property type="term" value="F:DNA-binding transcription factor activity"/>
    <property type="evidence" value="ECO:0000318"/>
    <property type="project" value="GO_Central"/>
</dbReference>
<evidence type="ECO:0000256" key="5">
    <source>
        <dbReference type="SAM" id="Coils"/>
    </source>
</evidence>
<name>A0A1S4C726_TOBAC</name>
<organism evidence="8 9">
    <name type="scientific">Nicotiana tabacum</name>
    <name type="common">Common tobacco</name>
    <dbReference type="NCBI Taxonomy" id="4097"/>
    <lineage>
        <taxon>Eukaryota</taxon>
        <taxon>Viridiplantae</taxon>
        <taxon>Streptophyta</taxon>
        <taxon>Embryophyta</taxon>
        <taxon>Tracheophyta</taxon>
        <taxon>Spermatophyta</taxon>
        <taxon>Magnoliopsida</taxon>
        <taxon>eudicotyledons</taxon>
        <taxon>Gunneridae</taxon>
        <taxon>Pentapetalae</taxon>
        <taxon>asterids</taxon>
        <taxon>lamiids</taxon>
        <taxon>Solanales</taxon>
        <taxon>Solanaceae</taxon>
        <taxon>Nicotianoideae</taxon>
        <taxon>Nicotianeae</taxon>
        <taxon>Nicotiana</taxon>
    </lineage>
</organism>
<evidence type="ECO:0000313" key="8">
    <source>
        <dbReference type="Proteomes" id="UP000790787"/>
    </source>
</evidence>
<feature type="coiled-coil region" evidence="5">
    <location>
        <begin position="105"/>
        <end position="132"/>
    </location>
</feature>
<protein>
    <submittedName>
        <fullName evidence="9">Uncharacterized protein LOC107815786</fullName>
    </submittedName>
</protein>
<dbReference type="InterPro" id="IPR002912">
    <property type="entry name" value="ACT_dom"/>
</dbReference>
<dbReference type="Gene3D" id="4.10.280.10">
    <property type="entry name" value="Helix-loop-helix DNA-binding domain"/>
    <property type="match status" value="1"/>
</dbReference>